<organism evidence="5 6">
    <name type="scientific">Pseudaquabacterium terrae</name>
    <dbReference type="NCBI Taxonomy" id="2732868"/>
    <lineage>
        <taxon>Bacteria</taxon>
        <taxon>Pseudomonadati</taxon>
        <taxon>Pseudomonadota</taxon>
        <taxon>Betaproteobacteria</taxon>
        <taxon>Burkholderiales</taxon>
        <taxon>Sphaerotilaceae</taxon>
        <taxon>Pseudaquabacterium</taxon>
    </lineage>
</organism>
<feature type="domain" description="Gfo/Idh/MocA-like oxidoreductase N-terminal" evidence="3">
    <location>
        <begin position="6"/>
        <end position="127"/>
    </location>
</feature>
<reference evidence="5 6" key="1">
    <citation type="submission" date="2020-05" db="EMBL/GenBank/DDBJ databases">
        <title>Aquincola sp. isolate from soil.</title>
        <authorList>
            <person name="Han J."/>
            <person name="Kim D.-U."/>
        </authorList>
    </citation>
    <scope>NUCLEOTIDE SEQUENCE [LARGE SCALE GENOMIC DNA]</scope>
    <source>
        <strain evidence="5 6">S2</strain>
    </source>
</reference>
<comment type="similarity">
    <text evidence="1">Belongs to the Gfo/Idh/MocA family.</text>
</comment>
<accession>A0ABX2EAC8</accession>
<dbReference type="Pfam" id="PF01408">
    <property type="entry name" value="GFO_IDH_MocA"/>
    <property type="match status" value="1"/>
</dbReference>
<dbReference type="InterPro" id="IPR055170">
    <property type="entry name" value="GFO_IDH_MocA-like_dom"/>
</dbReference>
<dbReference type="PANTHER" id="PTHR22604">
    <property type="entry name" value="OXIDOREDUCTASES"/>
    <property type="match status" value="1"/>
</dbReference>
<evidence type="ECO:0000313" key="6">
    <source>
        <dbReference type="Proteomes" id="UP000737171"/>
    </source>
</evidence>
<evidence type="ECO:0000259" key="4">
    <source>
        <dbReference type="Pfam" id="PF22725"/>
    </source>
</evidence>
<evidence type="ECO:0000313" key="5">
    <source>
        <dbReference type="EMBL" id="NRF66036.1"/>
    </source>
</evidence>
<gene>
    <name evidence="5" type="ORF">HLB44_03435</name>
</gene>
<dbReference type="InterPro" id="IPR000683">
    <property type="entry name" value="Gfo/Idh/MocA-like_OxRdtase_N"/>
</dbReference>
<dbReference type="InterPro" id="IPR050984">
    <property type="entry name" value="Gfo/Idh/MocA_domain"/>
</dbReference>
<protein>
    <submittedName>
        <fullName evidence="5">Gfo/Idh/MocA family oxidoreductase</fullName>
    </submittedName>
</protein>
<dbReference type="PANTHER" id="PTHR22604:SF105">
    <property type="entry name" value="TRANS-1,2-DIHYDROBENZENE-1,2-DIOL DEHYDROGENASE"/>
    <property type="match status" value="1"/>
</dbReference>
<keyword evidence="6" id="KW-1185">Reference proteome</keyword>
<evidence type="ECO:0000256" key="1">
    <source>
        <dbReference type="ARBA" id="ARBA00010928"/>
    </source>
</evidence>
<dbReference type="Gene3D" id="3.40.50.720">
    <property type="entry name" value="NAD(P)-binding Rossmann-like Domain"/>
    <property type="match status" value="1"/>
</dbReference>
<evidence type="ECO:0000256" key="2">
    <source>
        <dbReference type="ARBA" id="ARBA00023002"/>
    </source>
</evidence>
<dbReference type="SUPFAM" id="SSF51735">
    <property type="entry name" value="NAD(P)-binding Rossmann-fold domains"/>
    <property type="match status" value="1"/>
</dbReference>
<dbReference type="Gene3D" id="3.30.360.10">
    <property type="entry name" value="Dihydrodipicolinate Reductase, domain 2"/>
    <property type="match status" value="1"/>
</dbReference>
<dbReference type="InterPro" id="IPR036291">
    <property type="entry name" value="NAD(P)-bd_dom_sf"/>
</dbReference>
<dbReference type="SUPFAM" id="SSF55347">
    <property type="entry name" value="Glyceraldehyde-3-phosphate dehydrogenase-like, C-terminal domain"/>
    <property type="match status" value="1"/>
</dbReference>
<dbReference type="RefSeq" id="WP_173120591.1">
    <property type="nucleotide sequence ID" value="NZ_JABRWJ010000001.1"/>
</dbReference>
<comment type="caution">
    <text evidence="5">The sequence shown here is derived from an EMBL/GenBank/DDBJ whole genome shotgun (WGS) entry which is preliminary data.</text>
</comment>
<dbReference type="Pfam" id="PF22725">
    <property type="entry name" value="GFO_IDH_MocA_C3"/>
    <property type="match status" value="1"/>
</dbReference>
<proteinExistence type="inferred from homology"/>
<dbReference type="EMBL" id="JABRWJ010000001">
    <property type="protein sequence ID" value="NRF66036.1"/>
    <property type="molecule type" value="Genomic_DNA"/>
</dbReference>
<sequence>MGEHFAWGLIGPGGIAQRFADAVQRLPDSRLAMVQGRDAARAAAFAAQWVREDKPSVRSTDSIAALLAEPGLDAVYIATPHAFHAAAIEQCLAAGKPVLCEKPLVTDAATAARLAALARERGVFLMEALWSRFLPAYQTVGQWLREQAIGPLRAIQSSFCFHTPFDATSRAHDPAQAGGALLDIGVYNLSLTRWALQQAGIDVDEAPTLHARALKGPTGVDQRLAVMLGFADGIAAQFVCGFDGSADNGMRIFGRDGVITLPEHFWEARRALLQRSGESPTVIDAPFGINGFEYEVIEAMRCIRAGAIESPLMPLDETIATLRWMDALRAQIGVRYPFE</sequence>
<evidence type="ECO:0000259" key="3">
    <source>
        <dbReference type="Pfam" id="PF01408"/>
    </source>
</evidence>
<keyword evidence="2" id="KW-0560">Oxidoreductase</keyword>
<dbReference type="Proteomes" id="UP000737171">
    <property type="component" value="Unassembled WGS sequence"/>
</dbReference>
<feature type="domain" description="GFO/IDH/MocA-like oxidoreductase" evidence="4">
    <location>
        <begin position="137"/>
        <end position="259"/>
    </location>
</feature>
<name>A0ABX2EAC8_9BURK</name>